<accession>A0AA88SEK6</accession>
<proteinExistence type="predicted"/>
<reference evidence="2" key="1">
    <citation type="submission" date="2023-08" db="EMBL/GenBank/DDBJ databases">
        <title>Pelteobagrus vachellii genome.</title>
        <authorList>
            <person name="Liu H."/>
        </authorList>
    </citation>
    <scope>NUCLEOTIDE SEQUENCE</scope>
    <source>
        <strain evidence="2">PRFRI_2022a</strain>
        <tissue evidence="2">Muscle</tissue>
    </source>
</reference>
<organism evidence="2 3">
    <name type="scientific">Tachysurus vachellii</name>
    <name type="common">Darkbarbel catfish</name>
    <name type="synonym">Pelteobagrus vachellii</name>
    <dbReference type="NCBI Taxonomy" id="175792"/>
    <lineage>
        <taxon>Eukaryota</taxon>
        <taxon>Metazoa</taxon>
        <taxon>Chordata</taxon>
        <taxon>Craniata</taxon>
        <taxon>Vertebrata</taxon>
        <taxon>Euteleostomi</taxon>
        <taxon>Actinopterygii</taxon>
        <taxon>Neopterygii</taxon>
        <taxon>Teleostei</taxon>
        <taxon>Ostariophysi</taxon>
        <taxon>Siluriformes</taxon>
        <taxon>Bagridae</taxon>
        <taxon>Tachysurus</taxon>
    </lineage>
</organism>
<evidence type="ECO:0000313" key="2">
    <source>
        <dbReference type="EMBL" id="KAK2834239.1"/>
    </source>
</evidence>
<keyword evidence="3" id="KW-1185">Reference proteome</keyword>
<evidence type="ECO:0000313" key="3">
    <source>
        <dbReference type="Proteomes" id="UP001187315"/>
    </source>
</evidence>
<dbReference type="AlphaFoldDB" id="A0AA88SEK6"/>
<protein>
    <recommendedName>
        <fullName evidence="4">Interleukin-4</fullName>
    </recommendedName>
</protein>
<dbReference type="EMBL" id="JAVHJS010000015">
    <property type="protein sequence ID" value="KAK2834239.1"/>
    <property type="molecule type" value="Genomic_DNA"/>
</dbReference>
<comment type="caution">
    <text evidence="2">The sequence shown here is derived from an EMBL/GenBank/DDBJ whole genome shotgun (WGS) entry which is preliminary data.</text>
</comment>
<dbReference type="Proteomes" id="UP001187315">
    <property type="component" value="Unassembled WGS sequence"/>
</dbReference>
<evidence type="ECO:0008006" key="4">
    <source>
        <dbReference type="Google" id="ProtNLM"/>
    </source>
</evidence>
<feature type="signal peptide" evidence="1">
    <location>
        <begin position="1"/>
        <end position="16"/>
    </location>
</feature>
<name>A0AA88SEK6_TACVA</name>
<sequence>MNVFIFLFLSAAMVTAAPHAASILDKHHSKSGKPVSSTVPKCEQKKRETVLLLRDVVHHVNRSKMLLREKMLQKEVQNVFMNKECNRTTLCEAGKVLSAYNSSSLGLKSPIDWKLPRILLAYSNCTTTDQQELIQLDQLLDQIKRCGQKELTNHPNPCQ</sequence>
<keyword evidence="1" id="KW-0732">Signal</keyword>
<evidence type="ECO:0000256" key="1">
    <source>
        <dbReference type="SAM" id="SignalP"/>
    </source>
</evidence>
<feature type="chain" id="PRO_5041642004" description="Interleukin-4" evidence="1">
    <location>
        <begin position="17"/>
        <end position="159"/>
    </location>
</feature>
<gene>
    <name evidence="2" type="ORF">Q7C36_014940</name>
</gene>